<dbReference type="PANTHER" id="PTHR23176">
    <property type="entry name" value="RHO/RAC/CDC GTPASE-ACTIVATING PROTEIN"/>
    <property type="match status" value="1"/>
</dbReference>
<proteinExistence type="predicted"/>
<feature type="domain" description="Rho-GAP" evidence="6">
    <location>
        <begin position="29"/>
        <end position="213"/>
    </location>
</feature>
<comment type="caution">
    <text evidence="7">The sequence shown here is derived from an EMBL/GenBank/DDBJ whole genome shotgun (WGS) entry which is preliminary data.</text>
</comment>
<dbReference type="OMA" id="LITIMRT"/>
<dbReference type="PROSITE" id="PS50238">
    <property type="entry name" value="RHOGAP"/>
    <property type="match status" value="1"/>
</dbReference>
<feature type="compositionally biased region" description="Low complexity" evidence="5">
    <location>
        <begin position="960"/>
        <end position="972"/>
    </location>
</feature>
<dbReference type="Pfam" id="PF00620">
    <property type="entry name" value="RhoGAP"/>
    <property type="match status" value="1"/>
</dbReference>
<dbReference type="CDD" id="cd00159">
    <property type="entry name" value="RhoGAP"/>
    <property type="match status" value="1"/>
</dbReference>
<feature type="region of interest" description="Disordered" evidence="5">
    <location>
        <begin position="574"/>
        <end position="646"/>
    </location>
</feature>
<keyword evidence="2" id="KW-0343">GTPase activation</keyword>
<feature type="region of interest" description="Disordered" evidence="5">
    <location>
        <begin position="669"/>
        <end position="689"/>
    </location>
</feature>
<keyword evidence="8" id="KW-1185">Reference proteome</keyword>
<dbReference type="GO" id="GO:0005737">
    <property type="term" value="C:cytoplasm"/>
    <property type="evidence" value="ECO:0007669"/>
    <property type="project" value="UniProtKB-SubCell"/>
</dbReference>
<evidence type="ECO:0000259" key="6">
    <source>
        <dbReference type="PROSITE" id="PS50238"/>
    </source>
</evidence>
<dbReference type="Gene3D" id="1.10.555.10">
    <property type="entry name" value="Rho GTPase activation protein"/>
    <property type="match status" value="1"/>
</dbReference>
<feature type="compositionally biased region" description="Low complexity" evidence="5">
    <location>
        <begin position="397"/>
        <end position="408"/>
    </location>
</feature>
<dbReference type="PANTHER" id="PTHR23176:SF11">
    <property type="entry name" value="RHOGAP DOMAIN-CONTAINING PROTEIN"/>
    <property type="match status" value="1"/>
</dbReference>
<evidence type="ECO:0000256" key="2">
    <source>
        <dbReference type="ARBA" id="ARBA00022468"/>
    </source>
</evidence>
<dbReference type="InterPro" id="IPR000198">
    <property type="entry name" value="RhoGAP_dom"/>
</dbReference>
<evidence type="ECO:0000256" key="4">
    <source>
        <dbReference type="ARBA" id="ARBA00037092"/>
    </source>
</evidence>
<feature type="region of interest" description="Disordered" evidence="5">
    <location>
        <begin position="951"/>
        <end position="972"/>
    </location>
</feature>
<feature type="compositionally biased region" description="Low complexity" evidence="5">
    <location>
        <begin position="289"/>
        <end position="328"/>
    </location>
</feature>
<dbReference type="Proteomes" id="UP000076078">
    <property type="component" value="Unassembled WGS sequence"/>
</dbReference>
<dbReference type="FunCoup" id="A0A152A436">
    <property type="interactions" value="424"/>
</dbReference>
<dbReference type="SMART" id="SM00324">
    <property type="entry name" value="RhoGAP"/>
    <property type="match status" value="1"/>
</dbReference>
<dbReference type="InParanoid" id="A0A152A436"/>
<dbReference type="EMBL" id="LODT01000011">
    <property type="protein sequence ID" value="KYR01008.1"/>
    <property type="molecule type" value="Genomic_DNA"/>
</dbReference>
<evidence type="ECO:0000313" key="7">
    <source>
        <dbReference type="EMBL" id="KYR01008.1"/>
    </source>
</evidence>
<name>A0A152A436_TIELA</name>
<organism evidence="7 8">
    <name type="scientific">Tieghemostelium lacteum</name>
    <name type="common">Slime mold</name>
    <name type="synonym">Dictyostelium lacteum</name>
    <dbReference type="NCBI Taxonomy" id="361077"/>
    <lineage>
        <taxon>Eukaryota</taxon>
        <taxon>Amoebozoa</taxon>
        <taxon>Evosea</taxon>
        <taxon>Eumycetozoa</taxon>
        <taxon>Dictyostelia</taxon>
        <taxon>Dictyosteliales</taxon>
        <taxon>Raperosteliaceae</taxon>
        <taxon>Tieghemostelium</taxon>
    </lineage>
</organism>
<comment type="subcellular location">
    <subcellularLocation>
        <location evidence="1">Cytoplasm</location>
    </subcellularLocation>
</comment>
<feature type="region of interest" description="Disordered" evidence="5">
    <location>
        <begin position="270"/>
        <end position="358"/>
    </location>
</feature>
<keyword evidence="3" id="KW-0963">Cytoplasm</keyword>
<gene>
    <name evidence="7" type="ORF">DLAC_02086</name>
</gene>
<dbReference type="OrthoDB" id="19380at2759"/>
<feature type="region of interest" description="Disordered" evidence="5">
    <location>
        <begin position="397"/>
        <end position="419"/>
    </location>
</feature>
<dbReference type="SUPFAM" id="SSF48350">
    <property type="entry name" value="GTPase activation domain, GAP"/>
    <property type="match status" value="1"/>
</dbReference>
<accession>A0A152A436</accession>
<evidence type="ECO:0000256" key="3">
    <source>
        <dbReference type="ARBA" id="ARBA00022490"/>
    </source>
</evidence>
<evidence type="ECO:0000256" key="5">
    <source>
        <dbReference type="SAM" id="MobiDB-lite"/>
    </source>
</evidence>
<protein>
    <submittedName>
        <fullName evidence="7">RhoGAP domain-containing protein</fullName>
    </submittedName>
</protein>
<dbReference type="AlphaFoldDB" id="A0A152A436"/>
<feature type="compositionally biased region" description="Low complexity" evidence="5">
    <location>
        <begin position="592"/>
        <end position="642"/>
    </location>
</feature>
<dbReference type="InterPro" id="IPR008936">
    <property type="entry name" value="Rho_GTPase_activation_prot"/>
</dbReference>
<reference evidence="7 8" key="1">
    <citation type="submission" date="2015-12" db="EMBL/GenBank/DDBJ databases">
        <title>Dictyostelia acquired genes for synthesis and detection of signals that induce cell-type specialization by lateral gene transfer from prokaryotes.</title>
        <authorList>
            <person name="Gloeckner G."/>
            <person name="Schaap P."/>
        </authorList>
    </citation>
    <scope>NUCLEOTIDE SEQUENCE [LARGE SCALE GENOMIC DNA]</scope>
    <source>
        <strain evidence="7 8">TK</strain>
    </source>
</reference>
<evidence type="ECO:0000256" key="1">
    <source>
        <dbReference type="ARBA" id="ARBA00004496"/>
    </source>
</evidence>
<feature type="compositionally biased region" description="Pro residues" evidence="5">
    <location>
        <begin position="582"/>
        <end position="591"/>
    </location>
</feature>
<dbReference type="InterPro" id="IPR050729">
    <property type="entry name" value="Rho-GAP"/>
</dbReference>
<evidence type="ECO:0000313" key="8">
    <source>
        <dbReference type="Proteomes" id="UP000076078"/>
    </source>
</evidence>
<dbReference type="GO" id="GO:0007165">
    <property type="term" value="P:signal transduction"/>
    <property type="evidence" value="ECO:0007669"/>
    <property type="project" value="InterPro"/>
</dbReference>
<comment type="function">
    <text evidence="4">Rho GTPase-activating protein involved in the signal transduction pathway.</text>
</comment>
<sequence length="1033" mass="115853">MKRVKSFWRKDTKSNLKVGNGSEKRVFGIPLNPRTPQIPDIVKSTTTYIEEFAIQEAGLFRVSGHHQEINLLKNAYDRAEKIDFSLISNPHAVSSVLKQYLRELPEPLLAFNNYEALITSYGITDPEMRLACIKNVIQDLPRHYYVVLDCLIAFLYRVSLYSEYNKMDSSNLAICFAPNLLRSKSETTEQLVSDSHKSTAIVKIIIDQYSEIFEKDPITGDSIQVQPLKQFISDDYLLPSKYHSINLDKEIAEIFEEEIELSEQLLQPQLHQKHHHTHHDRPSVFQIFSNTPSPTSPLSLNSSTSSHNLPDLSSPDLHLSSPQQASNHNHLDDLDDLSLDPHQGNTHEHIDIDNDEEEDEELFKCKSISITTEQARNGQLTPNEGLNVSAQLEISNSNNSITSSGGTSPNKRKSASGNDVKIQGIKKLIDSTINRLREEFVQIANDVESEAVSFQEILLIASTMKNIMNILIEGPDVDQKVVSSFEIPLDQTSTSGSDQAKRLETLKKAVVTRVTDSIPHLLQEISDEGDNIIESPDIEREICLIDLITIMRTLRAVSDLLSFFYNKWNQISPTSSPMISSPKPPSSPVPPTTITTNLSPSQNTSNNTSTQPLPSQSPLSISKSISISSSTSSNTTSTPIPILVSHPSKSNLTQSLSLPNSFSNSSNLSSISSNTNNIGKSTSSSSSSTAASSSLFMSFKVTSEHDIIQRLVTIDEILIESEESLMQVNSKSELIFLAKVITNVQKIIHLPLESAATFDDIPSPKINTLKSTPKQKLAPLISVVYVLIKEIRDLVQISKMEFESTTASKLPQKVIQLHSQRFQDLFRLLSKLPAFQTYKQSQSQRELAVQRNCEFMKESIQTTLSKLKPLFKQQKQMVNEPVFASDTAKLDQLLKLTRNITRIKKLFEDPQVVQLTGINFQSIDNLTNSPKSSSLSISSFLRTKTSQFLTLNPQQPQPQPQQQQQQPQQQPQQQEILEKIDTVKSLGSMLIDNVLAKMDYLDDIYFSVKLETQLFEIINLLKNVILIFKEIKQ</sequence>
<dbReference type="STRING" id="361077.A0A152A436"/>
<dbReference type="GO" id="GO:0005096">
    <property type="term" value="F:GTPase activator activity"/>
    <property type="evidence" value="ECO:0007669"/>
    <property type="project" value="UniProtKB-KW"/>
</dbReference>